<feature type="domain" description="Glycoside hydrolase family 2" evidence="7">
    <location>
        <begin position="716"/>
        <end position="811"/>
    </location>
</feature>
<dbReference type="Gene3D" id="3.20.20.80">
    <property type="entry name" value="Glycosidases"/>
    <property type="match status" value="1"/>
</dbReference>
<comment type="similarity">
    <text evidence="1">Belongs to the glycosyl hydrolase 2 family.</text>
</comment>
<reference evidence="8 9" key="1">
    <citation type="submission" date="2019-08" db="EMBL/GenBank/DDBJ databases">
        <title>In-depth cultivation of the pig gut microbiome towards novel bacterial diversity and tailored functional studies.</title>
        <authorList>
            <person name="Wylensek D."/>
            <person name="Hitch T.C.A."/>
            <person name="Clavel T."/>
        </authorList>
    </citation>
    <scope>NUCLEOTIDE SEQUENCE [LARGE SCALE GENOMIC DNA]</scope>
    <source>
        <strain evidence="8 9">WCA-389-WT-23B</strain>
    </source>
</reference>
<dbReference type="AlphaFoldDB" id="A0A6N7VWI4"/>
<sequence length="817" mass="92415">MLRTLFNDNWKITKLTGGILGMHIMGYGEAKDVTLPHDAMIEEERKPDCVSGVSTGFYPGGIYRYVKRFYVPGEWAEKTVSLEFEGSYMNTRVYLNGDYMGGCAYGYSNFYIPLDKGLLYGEENEIAVLVNNSAQPNSRWYSGSGLYRNVNLIVGNYLHIATDSVKITVPEIEKDAAVVWVEGRLKNQDNQNHSVLLKTVIFGPDNEPAAEETNRVTVYGNTSAYVKQRITIRKPALWSCESPDLYRCELRILEAGEEKDVEIVNFGIRKLSLDAVNGLRINGQEVKLRGACIHHDNGVIGACTLPRAEERRCRLLKEAGFNCIRSSHHPLSKAMLDACDRLGMLVMDELSDMWEHPKNINDYAMFFPDCWEQDLKRMIDKDYNHPCVIMYSTGNEIQEVGTPRGAELNRRICEKMRMLDPSRYTTNAFNGLLASLDYKMEISAALREKASREKKGLNDIMGEAINPFQKEVINASSVHPLMTAKIDEFMAPLDIAGYNYLTVRHEMDREEKPNRVILGTETFPSEIAELWKIVRKNKYVIGDMTWTGYDYLGEAALGLITYDGEQKEGGMYRTAYAGDIDLIGHRRPISFFREIVFGLRKDPYIAVERPQYFGRKPKKSQWAFEDSISSWTWRGYEKKPVIVDVYGDGDEVEVFVNDKSKGRRPMGEKFGFAAKYQLEYEPGEIKAVLYKDGTVCGCYELRTAEAEVELFAEECDTVLKADGQDIVFLTVGMRDKRGNINLQEKKEISICVEGEGILQGYGSADPAAEESYKDTVCHTFDGYVQAAVRSDKKAGTIKVTFCTEGCKPLEIAVLTEV</sequence>
<proteinExistence type="inferred from homology"/>
<dbReference type="PANTHER" id="PTHR42732">
    <property type="entry name" value="BETA-GALACTOSIDASE"/>
    <property type="match status" value="1"/>
</dbReference>
<dbReference type="SUPFAM" id="SSF49303">
    <property type="entry name" value="beta-Galactosidase/glucuronidase domain"/>
    <property type="match status" value="1"/>
</dbReference>
<dbReference type="GeneID" id="86052096"/>
<dbReference type="GO" id="GO:0005975">
    <property type="term" value="P:carbohydrate metabolic process"/>
    <property type="evidence" value="ECO:0007669"/>
    <property type="project" value="InterPro"/>
</dbReference>
<dbReference type="InterPro" id="IPR008979">
    <property type="entry name" value="Galactose-bd-like_sf"/>
</dbReference>
<dbReference type="InterPro" id="IPR006102">
    <property type="entry name" value="Ig-like_GH2"/>
</dbReference>
<keyword evidence="3" id="KW-0326">Glycosidase</keyword>
<feature type="domain" description="Glycoside hydrolase family 2 immunoglobulin-like beta-sandwich" evidence="4">
    <location>
        <begin position="164"/>
        <end position="269"/>
    </location>
</feature>
<dbReference type="InterPro" id="IPR032311">
    <property type="entry name" value="DUF4982"/>
</dbReference>
<dbReference type="InterPro" id="IPR017853">
    <property type="entry name" value="GH"/>
</dbReference>
<evidence type="ECO:0000259" key="7">
    <source>
        <dbReference type="Pfam" id="PF18565"/>
    </source>
</evidence>
<dbReference type="InterPro" id="IPR036156">
    <property type="entry name" value="Beta-gal/glucu_dom_sf"/>
</dbReference>
<dbReference type="PRINTS" id="PR00132">
    <property type="entry name" value="GLHYDRLASE2"/>
</dbReference>
<dbReference type="Pfam" id="PF00703">
    <property type="entry name" value="Glyco_hydro_2"/>
    <property type="match status" value="1"/>
</dbReference>
<dbReference type="Gene3D" id="2.60.40.10">
    <property type="entry name" value="Immunoglobulins"/>
    <property type="match status" value="3"/>
</dbReference>
<dbReference type="InterPro" id="IPR006101">
    <property type="entry name" value="Glyco_hydro_2"/>
</dbReference>
<keyword evidence="2 8" id="KW-0378">Hydrolase</keyword>
<dbReference type="PANTHER" id="PTHR42732:SF1">
    <property type="entry name" value="BETA-MANNOSIDASE"/>
    <property type="match status" value="1"/>
</dbReference>
<dbReference type="GO" id="GO:0004553">
    <property type="term" value="F:hydrolase activity, hydrolyzing O-glycosyl compounds"/>
    <property type="evidence" value="ECO:0007669"/>
    <property type="project" value="InterPro"/>
</dbReference>
<evidence type="ECO:0000259" key="5">
    <source>
        <dbReference type="Pfam" id="PF02836"/>
    </source>
</evidence>
<dbReference type="Proteomes" id="UP000436047">
    <property type="component" value="Unassembled WGS sequence"/>
</dbReference>
<evidence type="ECO:0000313" key="9">
    <source>
        <dbReference type="Proteomes" id="UP000436047"/>
    </source>
</evidence>
<comment type="caution">
    <text evidence="8">The sequence shown here is derived from an EMBL/GenBank/DDBJ whole genome shotgun (WGS) entry which is preliminary data.</text>
</comment>
<keyword evidence="9" id="KW-1185">Reference proteome</keyword>
<evidence type="ECO:0000256" key="1">
    <source>
        <dbReference type="ARBA" id="ARBA00007401"/>
    </source>
</evidence>
<dbReference type="EMBL" id="VUMI01000004">
    <property type="protein sequence ID" value="MSS87391.1"/>
    <property type="molecule type" value="Genomic_DNA"/>
</dbReference>
<dbReference type="Pfam" id="PF02836">
    <property type="entry name" value="Glyco_hydro_2_C"/>
    <property type="match status" value="1"/>
</dbReference>
<organism evidence="8 9">
    <name type="scientific">Eisenbergiella porci</name>
    <dbReference type="NCBI Taxonomy" id="2652274"/>
    <lineage>
        <taxon>Bacteria</taxon>
        <taxon>Bacillati</taxon>
        <taxon>Bacillota</taxon>
        <taxon>Clostridia</taxon>
        <taxon>Lachnospirales</taxon>
        <taxon>Lachnospiraceae</taxon>
        <taxon>Eisenbergiella</taxon>
    </lineage>
</organism>
<dbReference type="InterPro" id="IPR013783">
    <property type="entry name" value="Ig-like_fold"/>
</dbReference>
<dbReference type="InterPro" id="IPR006103">
    <property type="entry name" value="Glyco_hydro_2_cat"/>
</dbReference>
<dbReference type="Pfam" id="PF16355">
    <property type="entry name" value="DUF4982"/>
    <property type="match status" value="1"/>
</dbReference>
<evidence type="ECO:0000259" key="6">
    <source>
        <dbReference type="Pfam" id="PF16355"/>
    </source>
</evidence>
<feature type="domain" description="DUF4982" evidence="6">
    <location>
        <begin position="640"/>
        <end position="695"/>
    </location>
</feature>
<dbReference type="SUPFAM" id="SSF49785">
    <property type="entry name" value="Galactose-binding domain-like"/>
    <property type="match status" value="1"/>
</dbReference>
<gene>
    <name evidence="8" type="ORF">FYJ45_03195</name>
</gene>
<evidence type="ECO:0000259" key="4">
    <source>
        <dbReference type="Pfam" id="PF00703"/>
    </source>
</evidence>
<accession>A0A6N7VWI4</accession>
<name>A0A6N7VWI4_9FIRM</name>
<evidence type="ECO:0000256" key="3">
    <source>
        <dbReference type="ARBA" id="ARBA00023295"/>
    </source>
</evidence>
<dbReference type="InterPro" id="IPR051913">
    <property type="entry name" value="GH2_Domain-Containing"/>
</dbReference>
<dbReference type="Gene3D" id="2.60.120.260">
    <property type="entry name" value="Galactose-binding domain-like"/>
    <property type="match status" value="1"/>
</dbReference>
<evidence type="ECO:0000313" key="8">
    <source>
        <dbReference type="EMBL" id="MSS87391.1"/>
    </source>
</evidence>
<dbReference type="RefSeq" id="WP_154463467.1">
    <property type="nucleotide sequence ID" value="NZ_JAXDZL010000126.1"/>
</dbReference>
<feature type="domain" description="Glycoside hydrolase family 2 catalytic" evidence="5">
    <location>
        <begin position="279"/>
        <end position="438"/>
    </location>
</feature>
<dbReference type="InterPro" id="IPR040605">
    <property type="entry name" value="Glyco_hydro2_dom5"/>
</dbReference>
<evidence type="ECO:0000256" key="2">
    <source>
        <dbReference type="ARBA" id="ARBA00022801"/>
    </source>
</evidence>
<protein>
    <submittedName>
        <fullName evidence="8">Glycoside hydrolase family 2 protein</fullName>
    </submittedName>
</protein>
<dbReference type="SUPFAM" id="SSF51445">
    <property type="entry name" value="(Trans)glycosidases"/>
    <property type="match status" value="1"/>
</dbReference>
<dbReference type="Pfam" id="PF18565">
    <property type="entry name" value="Glyco_hydro2_C5"/>
    <property type="match status" value="1"/>
</dbReference>